<feature type="binding site" evidence="6">
    <location>
        <position position="11"/>
    </location>
    <ligand>
        <name>Zn(2+)</name>
        <dbReference type="ChEBI" id="CHEBI:29105"/>
    </ligand>
</feature>
<feature type="domain" description="ZAD" evidence="9">
    <location>
        <begin position="9"/>
        <end position="84"/>
    </location>
</feature>
<dbReference type="PANTHER" id="PTHR24379:SF121">
    <property type="entry name" value="C2H2-TYPE DOMAIN-CONTAINING PROTEIN"/>
    <property type="match status" value="1"/>
</dbReference>
<dbReference type="EnsemblMetazoa" id="ACHR002432-RA">
    <property type="protein sequence ID" value="ACHR002432-PA"/>
    <property type="gene ID" value="ACHR002432"/>
</dbReference>
<feature type="binding site" evidence="6">
    <location>
        <position position="57"/>
    </location>
    <ligand>
        <name>Zn(2+)</name>
        <dbReference type="ChEBI" id="CHEBI:29105"/>
    </ligand>
</feature>
<dbReference type="InterPro" id="IPR013087">
    <property type="entry name" value="Znf_C2H2_type"/>
</dbReference>
<sequence length="439" mass="50525">MALHGPNRNVCRFCLNQEQDQLVPLSTIMNSSLTLKDVERFTGIEALEEESKLYVSCGDCHITLLSSANFRNTCMANEAYFRELCMGVEEFIDSNCEEVEELVVQETHESVSEIEFIVVNNRIRRKATEEKESPGKSTRSRCGTERMESTKHDSDYCANRIELGEPFSSDDEQPERLTQSKVILDKEALFAESMRLIREAQQRNEQTLAEEVAEFEGDESDSNSTPLGNERHSRVSRSQLCDVCGKVVQKLSDHITIHTKEMRYACPHCPVRMANHGNLYRHVQAVHLKRVIKSCEMCDKGFTSKASYKSHMRSEHGIGETYECKLCPKKFNHPGNYRVHFIRCHSEERKFACTICGKQFKEKRDQRNHQRVHSDDKPFACSQCPKGFKSEYARKTHELTHSGVIFKCAHCDKCYRYKCLLSIHMKKDHAKIKADDGDD</sequence>
<dbReference type="Gene3D" id="3.30.160.60">
    <property type="entry name" value="Classic Zinc Finger"/>
    <property type="match status" value="4"/>
</dbReference>
<dbReference type="SUPFAM" id="SSF57716">
    <property type="entry name" value="Glucocorticoid receptor-like (DNA-binding domain)"/>
    <property type="match status" value="1"/>
</dbReference>
<evidence type="ECO:0000259" key="8">
    <source>
        <dbReference type="PROSITE" id="PS50157"/>
    </source>
</evidence>
<organism evidence="10 11">
    <name type="scientific">Anopheles christyi</name>
    <dbReference type="NCBI Taxonomy" id="43041"/>
    <lineage>
        <taxon>Eukaryota</taxon>
        <taxon>Metazoa</taxon>
        <taxon>Ecdysozoa</taxon>
        <taxon>Arthropoda</taxon>
        <taxon>Hexapoda</taxon>
        <taxon>Insecta</taxon>
        <taxon>Pterygota</taxon>
        <taxon>Neoptera</taxon>
        <taxon>Endopterygota</taxon>
        <taxon>Diptera</taxon>
        <taxon>Nematocera</taxon>
        <taxon>Culicoidea</taxon>
        <taxon>Culicidae</taxon>
        <taxon>Anophelinae</taxon>
        <taxon>Anopheles</taxon>
    </lineage>
</organism>
<dbReference type="PROSITE" id="PS50157">
    <property type="entry name" value="ZINC_FINGER_C2H2_2"/>
    <property type="match status" value="5"/>
</dbReference>
<dbReference type="AlphaFoldDB" id="A0A182JVA0"/>
<dbReference type="Pfam" id="PF00096">
    <property type="entry name" value="zf-C2H2"/>
    <property type="match status" value="1"/>
</dbReference>
<dbReference type="SUPFAM" id="SSF57667">
    <property type="entry name" value="beta-beta-alpha zinc fingers"/>
    <property type="match status" value="3"/>
</dbReference>
<evidence type="ECO:0000313" key="10">
    <source>
        <dbReference type="EnsemblMetazoa" id="ACHR002432-PA"/>
    </source>
</evidence>
<evidence type="ECO:0000313" key="11">
    <source>
        <dbReference type="Proteomes" id="UP000075881"/>
    </source>
</evidence>
<evidence type="ECO:0000256" key="7">
    <source>
        <dbReference type="SAM" id="MobiDB-lite"/>
    </source>
</evidence>
<dbReference type="InterPro" id="IPR012934">
    <property type="entry name" value="Znf_AD"/>
</dbReference>
<dbReference type="VEuPathDB" id="VectorBase:ACHR002432"/>
<keyword evidence="1 6" id="KW-0479">Metal-binding</keyword>
<reference evidence="11" key="1">
    <citation type="submission" date="2013-03" db="EMBL/GenBank/DDBJ databases">
        <title>The Genome Sequence of Anopheles christyi ACHKN1017.</title>
        <authorList>
            <consortium name="The Broad Institute Genomics Platform"/>
            <person name="Neafsey D.E."/>
            <person name="Besansky N."/>
            <person name="Walker B."/>
            <person name="Young S.K."/>
            <person name="Zeng Q."/>
            <person name="Gargeya S."/>
            <person name="Fitzgerald M."/>
            <person name="Haas B."/>
            <person name="Abouelleil A."/>
            <person name="Allen A.W."/>
            <person name="Alvarado L."/>
            <person name="Arachchi H.M."/>
            <person name="Berlin A.M."/>
            <person name="Chapman S.B."/>
            <person name="Gainer-Dewar J."/>
            <person name="Goldberg J."/>
            <person name="Griggs A."/>
            <person name="Gujja S."/>
            <person name="Hansen M."/>
            <person name="Howarth C."/>
            <person name="Imamovic A."/>
            <person name="Ireland A."/>
            <person name="Larimer J."/>
            <person name="McCowan C."/>
            <person name="Murphy C."/>
            <person name="Pearson M."/>
            <person name="Poon T.W."/>
            <person name="Priest M."/>
            <person name="Roberts A."/>
            <person name="Saif S."/>
            <person name="Shea T."/>
            <person name="Sisk P."/>
            <person name="Sykes S."/>
            <person name="Wortman J."/>
            <person name="Nusbaum C."/>
            <person name="Birren B."/>
        </authorList>
    </citation>
    <scope>NUCLEOTIDE SEQUENCE [LARGE SCALE GENOMIC DNA]</scope>
    <source>
        <strain evidence="11">ACHKN1017</strain>
    </source>
</reference>
<keyword evidence="2" id="KW-0677">Repeat</keyword>
<dbReference type="GO" id="GO:0005634">
    <property type="term" value="C:nucleus"/>
    <property type="evidence" value="ECO:0007669"/>
    <property type="project" value="InterPro"/>
</dbReference>
<accession>A0A182JVA0</accession>
<keyword evidence="4 6" id="KW-0862">Zinc</keyword>
<dbReference type="PROSITE" id="PS00028">
    <property type="entry name" value="ZINC_FINGER_C2H2_1"/>
    <property type="match status" value="6"/>
</dbReference>
<dbReference type="PANTHER" id="PTHR24379">
    <property type="entry name" value="KRAB AND ZINC FINGER DOMAIN-CONTAINING"/>
    <property type="match status" value="1"/>
</dbReference>
<evidence type="ECO:0000256" key="2">
    <source>
        <dbReference type="ARBA" id="ARBA00022737"/>
    </source>
</evidence>
<evidence type="ECO:0000256" key="6">
    <source>
        <dbReference type="PROSITE-ProRule" id="PRU01263"/>
    </source>
</evidence>
<feature type="region of interest" description="Disordered" evidence="7">
    <location>
        <begin position="127"/>
        <end position="153"/>
    </location>
</feature>
<feature type="domain" description="C2H2-type" evidence="8">
    <location>
        <begin position="322"/>
        <end position="350"/>
    </location>
</feature>
<evidence type="ECO:0000256" key="5">
    <source>
        <dbReference type="PROSITE-ProRule" id="PRU00042"/>
    </source>
</evidence>
<feature type="domain" description="C2H2-type" evidence="8">
    <location>
        <begin position="379"/>
        <end position="403"/>
    </location>
</feature>
<dbReference type="STRING" id="43041.A0A182JVA0"/>
<dbReference type="Pfam" id="PF12874">
    <property type="entry name" value="zf-met"/>
    <property type="match status" value="2"/>
</dbReference>
<dbReference type="FunFam" id="3.30.160.60:FF:000110">
    <property type="entry name" value="Zinc finger protein-like"/>
    <property type="match status" value="1"/>
</dbReference>
<proteinExistence type="predicted"/>
<dbReference type="FunFam" id="3.30.160.60:FF:002753">
    <property type="entry name" value="AGAP011403-PA"/>
    <property type="match status" value="1"/>
</dbReference>
<dbReference type="InterPro" id="IPR036236">
    <property type="entry name" value="Znf_C2H2_sf"/>
</dbReference>
<evidence type="ECO:0000259" key="9">
    <source>
        <dbReference type="PROSITE" id="PS51915"/>
    </source>
</evidence>
<feature type="binding site" evidence="6">
    <location>
        <position position="60"/>
    </location>
    <ligand>
        <name>Zn(2+)</name>
        <dbReference type="ChEBI" id="CHEBI:29105"/>
    </ligand>
</feature>
<dbReference type="GO" id="GO:0008270">
    <property type="term" value="F:zinc ion binding"/>
    <property type="evidence" value="ECO:0007669"/>
    <property type="project" value="UniProtKB-UniRule"/>
</dbReference>
<dbReference type="PROSITE" id="PS51915">
    <property type="entry name" value="ZAD"/>
    <property type="match status" value="1"/>
</dbReference>
<keyword evidence="11" id="KW-1185">Reference proteome</keyword>
<dbReference type="Pfam" id="PF07776">
    <property type="entry name" value="zf-AD"/>
    <property type="match status" value="1"/>
</dbReference>
<feature type="domain" description="C2H2-type" evidence="8">
    <location>
        <begin position="351"/>
        <end position="378"/>
    </location>
</feature>
<dbReference type="GO" id="GO:0003677">
    <property type="term" value="F:DNA binding"/>
    <property type="evidence" value="ECO:0007669"/>
    <property type="project" value="UniProtKB-ARBA"/>
</dbReference>
<evidence type="ECO:0000256" key="3">
    <source>
        <dbReference type="ARBA" id="ARBA00022771"/>
    </source>
</evidence>
<evidence type="ECO:0000256" key="1">
    <source>
        <dbReference type="ARBA" id="ARBA00022723"/>
    </source>
</evidence>
<feature type="binding site" evidence="6">
    <location>
        <position position="14"/>
    </location>
    <ligand>
        <name>Zn(2+)</name>
        <dbReference type="ChEBI" id="CHEBI:29105"/>
    </ligand>
</feature>
<reference evidence="10" key="2">
    <citation type="submission" date="2020-05" db="UniProtKB">
        <authorList>
            <consortium name="EnsemblMetazoa"/>
        </authorList>
    </citation>
    <scope>IDENTIFICATION</scope>
    <source>
        <strain evidence="10">ACHKN1017</strain>
    </source>
</reference>
<feature type="compositionally biased region" description="Basic and acidic residues" evidence="7">
    <location>
        <begin position="142"/>
        <end position="153"/>
    </location>
</feature>
<feature type="domain" description="C2H2-type" evidence="8">
    <location>
        <begin position="293"/>
        <end position="316"/>
    </location>
</feature>
<evidence type="ECO:0008006" key="12">
    <source>
        <dbReference type="Google" id="ProtNLM"/>
    </source>
</evidence>
<name>A0A182JVA0_9DIPT</name>
<dbReference type="Proteomes" id="UP000075881">
    <property type="component" value="Unassembled WGS sequence"/>
</dbReference>
<protein>
    <recommendedName>
        <fullName evidence="12">Protein krueppel</fullName>
    </recommendedName>
</protein>
<feature type="domain" description="C2H2-type" evidence="8">
    <location>
        <begin position="406"/>
        <end position="434"/>
    </location>
</feature>
<dbReference type="SMART" id="SM00868">
    <property type="entry name" value="zf-AD"/>
    <property type="match status" value="1"/>
</dbReference>
<keyword evidence="3 5" id="KW-0863">Zinc-finger</keyword>
<evidence type="ECO:0000256" key="4">
    <source>
        <dbReference type="ARBA" id="ARBA00022833"/>
    </source>
</evidence>
<feature type="region of interest" description="Disordered" evidence="7">
    <location>
        <begin position="214"/>
        <end position="233"/>
    </location>
</feature>
<dbReference type="SMART" id="SM00355">
    <property type="entry name" value="ZnF_C2H2"/>
    <property type="match status" value="7"/>
</dbReference>